<gene>
    <name evidence="2" type="ORF">LACBIDRAFT_301662</name>
</gene>
<dbReference type="RefSeq" id="XP_001873597.1">
    <property type="nucleotide sequence ID" value="XM_001873562.1"/>
</dbReference>
<feature type="region of interest" description="Disordered" evidence="1">
    <location>
        <begin position="161"/>
        <end position="225"/>
    </location>
</feature>
<protein>
    <submittedName>
        <fullName evidence="2">Predicted protein</fullName>
    </submittedName>
</protein>
<dbReference type="GeneID" id="6069517"/>
<evidence type="ECO:0000313" key="2">
    <source>
        <dbReference type="EMBL" id="EDR15389.1"/>
    </source>
</evidence>
<reference evidence="2 3" key="1">
    <citation type="journal article" date="2008" name="Nature">
        <title>The genome of Laccaria bicolor provides insights into mycorrhizal symbiosis.</title>
        <authorList>
            <person name="Martin F."/>
            <person name="Aerts A."/>
            <person name="Ahren D."/>
            <person name="Brun A."/>
            <person name="Danchin E.G.J."/>
            <person name="Duchaussoy F."/>
            <person name="Gibon J."/>
            <person name="Kohler A."/>
            <person name="Lindquist E."/>
            <person name="Pereda V."/>
            <person name="Salamov A."/>
            <person name="Shapiro H.J."/>
            <person name="Wuyts J."/>
            <person name="Blaudez D."/>
            <person name="Buee M."/>
            <person name="Brokstein P."/>
            <person name="Canbaeck B."/>
            <person name="Cohen D."/>
            <person name="Courty P.E."/>
            <person name="Coutinho P.M."/>
            <person name="Delaruelle C."/>
            <person name="Detter J.C."/>
            <person name="Deveau A."/>
            <person name="DiFazio S."/>
            <person name="Duplessis S."/>
            <person name="Fraissinet-Tachet L."/>
            <person name="Lucic E."/>
            <person name="Frey-Klett P."/>
            <person name="Fourrey C."/>
            <person name="Feussner I."/>
            <person name="Gay G."/>
            <person name="Grimwood J."/>
            <person name="Hoegger P.J."/>
            <person name="Jain P."/>
            <person name="Kilaru S."/>
            <person name="Labbe J."/>
            <person name="Lin Y.C."/>
            <person name="Legue V."/>
            <person name="Le Tacon F."/>
            <person name="Marmeisse R."/>
            <person name="Melayah D."/>
            <person name="Montanini B."/>
            <person name="Muratet M."/>
            <person name="Nehls U."/>
            <person name="Niculita-Hirzel H."/>
            <person name="Oudot-Le Secq M.P."/>
            <person name="Peter M."/>
            <person name="Quesneville H."/>
            <person name="Rajashekar B."/>
            <person name="Reich M."/>
            <person name="Rouhier N."/>
            <person name="Schmutz J."/>
            <person name="Yin T."/>
            <person name="Chalot M."/>
            <person name="Henrissat B."/>
            <person name="Kuees U."/>
            <person name="Lucas S."/>
            <person name="Van de Peer Y."/>
            <person name="Podila G.K."/>
            <person name="Polle A."/>
            <person name="Pukkila P.J."/>
            <person name="Richardson P.M."/>
            <person name="Rouze P."/>
            <person name="Sanders I.R."/>
            <person name="Stajich J.E."/>
            <person name="Tunlid A."/>
            <person name="Tuskan G."/>
            <person name="Grigoriev I.V."/>
        </authorList>
    </citation>
    <scope>NUCLEOTIDE SEQUENCE [LARGE SCALE GENOMIC DNA]</scope>
    <source>
        <strain evidence="3">S238N-H82 / ATCC MYA-4686</strain>
    </source>
</reference>
<dbReference type="AlphaFoldDB" id="B0CP07"/>
<sequence length="332" mass="36383">MLLHHFSFPLNRSLVPDAPKTHKGSASWTADDITALLEFLIAHKSKGDSGGFKKPTWTAAAAHVNKVLTVVQRRQLKQTYEVVKAIRNNSGWSWDDNKGADITPEKKGTWDNYVAKYPLAQPFQNAGWAYLEAFDALGSSLAKGAHVFQALQGVSTAQVDSAHSDGLGEGGGQVDDAKVEGSQEWSTSPEVPGEPDEPSTPPQRSSPPAAKHAASPGPWTDNKHVHISHGNQIMNSLSKIMNHITDIMETAFCPSTLPATPVRLQEAMTCAQTLKKNWLTSIQLVMLIDIFECEPHAAIAYQSMKDNEDLRKSWICMKLRILVPVVDENKSL</sequence>
<dbReference type="Proteomes" id="UP000001194">
    <property type="component" value="Unassembled WGS sequence"/>
</dbReference>
<organism evidence="3">
    <name type="scientific">Laccaria bicolor (strain S238N-H82 / ATCC MYA-4686)</name>
    <name type="common">Bicoloured deceiver</name>
    <name type="synonym">Laccaria laccata var. bicolor</name>
    <dbReference type="NCBI Taxonomy" id="486041"/>
    <lineage>
        <taxon>Eukaryota</taxon>
        <taxon>Fungi</taxon>
        <taxon>Dikarya</taxon>
        <taxon>Basidiomycota</taxon>
        <taxon>Agaricomycotina</taxon>
        <taxon>Agaricomycetes</taxon>
        <taxon>Agaricomycetidae</taxon>
        <taxon>Agaricales</taxon>
        <taxon>Agaricineae</taxon>
        <taxon>Hydnangiaceae</taxon>
        <taxon>Laccaria</taxon>
    </lineage>
</organism>
<dbReference type="InParanoid" id="B0CP07"/>
<dbReference type="EMBL" id="DS547091">
    <property type="protein sequence ID" value="EDR15389.1"/>
    <property type="molecule type" value="Genomic_DNA"/>
</dbReference>
<dbReference type="HOGENOM" id="CLU_067859_0_0_1"/>
<dbReference type="KEGG" id="lbc:LACBIDRAFT_301662"/>
<keyword evidence="3" id="KW-1185">Reference proteome</keyword>
<accession>B0CP07</accession>
<feature type="compositionally biased region" description="Low complexity" evidence="1">
    <location>
        <begin position="206"/>
        <end position="218"/>
    </location>
</feature>
<dbReference type="OrthoDB" id="2930561at2759"/>
<proteinExistence type="predicted"/>
<dbReference type="PANTHER" id="PTHR46929">
    <property type="entry name" value="EXPRESSED PROTEIN"/>
    <property type="match status" value="1"/>
</dbReference>
<name>B0CP07_LACBS</name>
<evidence type="ECO:0000313" key="3">
    <source>
        <dbReference type="Proteomes" id="UP000001194"/>
    </source>
</evidence>
<evidence type="ECO:0000256" key="1">
    <source>
        <dbReference type="SAM" id="MobiDB-lite"/>
    </source>
</evidence>
<dbReference type="PANTHER" id="PTHR46929:SF3">
    <property type="entry name" value="MYB_SANT-LIKE DOMAIN-CONTAINING PROTEIN"/>
    <property type="match status" value="1"/>
</dbReference>